<proteinExistence type="predicted"/>
<feature type="region of interest" description="Disordered" evidence="1">
    <location>
        <begin position="319"/>
        <end position="357"/>
    </location>
</feature>
<feature type="region of interest" description="Disordered" evidence="1">
    <location>
        <begin position="66"/>
        <end position="102"/>
    </location>
</feature>
<dbReference type="STRING" id="1231657.A0A1Y1ZVH1"/>
<gene>
    <name evidence="2" type="ORF">BCR34DRAFT_585876</name>
</gene>
<feature type="compositionally biased region" description="Polar residues" evidence="1">
    <location>
        <begin position="177"/>
        <end position="191"/>
    </location>
</feature>
<sequence>MSGSGPAAHAGSNVGGAVRKGVGLVHGAGEAIRGNINAAVDSAAGDRQGTVKNEAIASRGVDEMEHGHYHSTGAGVTPVDTDQERQKRTAQGVDPSIGSDHSHHITMCRKDFIGFLPANGPDHRGARFDGASAQPTHFGPYIASMASGHASVESDRDHQGGDHSVSDLGSNDPRFTDSGTNDSIYYNSPSNIGGGHPNLRYDSGHLPTTELPDPTATSTSSRLNGPLNSNHGAEPRAASEYDIIGSSTRGHVQQELQRRGVTTELEQAFDLDKNYAETYGEPQSSFPRRDTEPYSNTAGDRKYSFSRRQTHDDAYELDDRRMSHGHAPHASKFLNLLDPRVDRNAPSGQQQTCLNGR</sequence>
<evidence type="ECO:0000256" key="1">
    <source>
        <dbReference type="SAM" id="MobiDB-lite"/>
    </source>
</evidence>
<dbReference type="AlphaFoldDB" id="A0A1Y1ZVH1"/>
<evidence type="ECO:0000313" key="2">
    <source>
        <dbReference type="EMBL" id="ORY14259.1"/>
    </source>
</evidence>
<organism evidence="2 3">
    <name type="scientific">Clohesyomyces aquaticus</name>
    <dbReference type="NCBI Taxonomy" id="1231657"/>
    <lineage>
        <taxon>Eukaryota</taxon>
        <taxon>Fungi</taxon>
        <taxon>Dikarya</taxon>
        <taxon>Ascomycota</taxon>
        <taxon>Pezizomycotina</taxon>
        <taxon>Dothideomycetes</taxon>
        <taxon>Pleosporomycetidae</taxon>
        <taxon>Pleosporales</taxon>
        <taxon>Lindgomycetaceae</taxon>
        <taxon>Clohesyomyces</taxon>
    </lineage>
</organism>
<keyword evidence="3" id="KW-1185">Reference proteome</keyword>
<reference evidence="2 3" key="1">
    <citation type="submission" date="2016-07" db="EMBL/GenBank/DDBJ databases">
        <title>Pervasive Adenine N6-methylation of Active Genes in Fungi.</title>
        <authorList>
            <consortium name="DOE Joint Genome Institute"/>
            <person name="Mondo S.J."/>
            <person name="Dannebaum R.O."/>
            <person name="Kuo R.C."/>
            <person name="Labutti K."/>
            <person name="Haridas S."/>
            <person name="Kuo A."/>
            <person name="Salamov A."/>
            <person name="Ahrendt S.R."/>
            <person name="Lipzen A."/>
            <person name="Sullivan W."/>
            <person name="Andreopoulos W.B."/>
            <person name="Clum A."/>
            <person name="Lindquist E."/>
            <person name="Daum C."/>
            <person name="Ramamoorthy G.K."/>
            <person name="Gryganskyi A."/>
            <person name="Culley D."/>
            <person name="Magnuson J.K."/>
            <person name="James T.Y."/>
            <person name="O'Malley M.A."/>
            <person name="Stajich J.E."/>
            <person name="Spatafora J.W."/>
            <person name="Visel A."/>
            <person name="Grigoriev I.V."/>
        </authorList>
    </citation>
    <scope>NUCLEOTIDE SEQUENCE [LARGE SCALE GENOMIC DNA]</scope>
    <source>
        <strain evidence="2 3">CBS 115471</strain>
    </source>
</reference>
<feature type="region of interest" description="Disordered" evidence="1">
    <location>
        <begin position="147"/>
        <end position="236"/>
    </location>
</feature>
<dbReference type="EMBL" id="MCFA01000034">
    <property type="protein sequence ID" value="ORY14259.1"/>
    <property type="molecule type" value="Genomic_DNA"/>
</dbReference>
<accession>A0A1Y1ZVH1</accession>
<protein>
    <submittedName>
        <fullName evidence="2">Uncharacterized protein</fullName>
    </submittedName>
</protein>
<feature type="compositionally biased region" description="Polar residues" evidence="1">
    <location>
        <begin position="346"/>
        <end position="357"/>
    </location>
</feature>
<feature type="compositionally biased region" description="Basic and acidic residues" evidence="1">
    <location>
        <begin position="152"/>
        <end position="165"/>
    </location>
</feature>
<feature type="compositionally biased region" description="Polar residues" evidence="1">
    <location>
        <begin position="215"/>
        <end position="231"/>
    </location>
</feature>
<evidence type="ECO:0000313" key="3">
    <source>
        <dbReference type="Proteomes" id="UP000193144"/>
    </source>
</evidence>
<name>A0A1Y1ZVH1_9PLEO</name>
<comment type="caution">
    <text evidence="2">The sequence shown here is derived from an EMBL/GenBank/DDBJ whole genome shotgun (WGS) entry which is preliminary data.</text>
</comment>
<dbReference type="Proteomes" id="UP000193144">
    <property type="component" value="Unassembled WGS sequence"/>
</dbReference>
<dbReference type="OrthoDB" id="2590867at2759"/>
<feature type="region of interest" description="Disordered" evidence="1">
    <location>
        <begin position="278"/>
        <end position="303"/>
    </location>
</feature>